<reference evidence="3 4" key="1">
    <citation type="submission" date="2019-04" db="EMBL/GenBank/DDBJ databases">
        <authorList>
            <person name="Schori C."/>
            <person name="Ahrens C."/>
        </authorList>
    </citation>
    <scope>NUCLEOTIDE SEQUENCE [LARGE SCALE GENOMIC DNA]</scope>
    <source>
        <strain evidence="3 4">DSM 2950</strain>
    </source>
</reference>
<accession>A0A7G5MY60</accession>
<dbReference type="InterPro" id="IPR036249">
    <property type="entry name" value="Thioredoxin-like_sf"/>
</dbReference>
<dbReference type="GeneID" id="75055096"/>
<organism evidence="3 4">
    <name type="scientific">Blautia producta</name>
    <dbReference type="NCBI Taxonomy" id="33035"/>
    <lineage>
        <taxon>Bacteria</taxon>
        <taxon>Bacillati</taxon>
        <taxon>Bacillota</taxon>
        <taxon>Clostridia</taxon>
        <taxon>Lachnospirales</taxon>
        <taxon>Lachnospiraceae</taxon>
        <taxon>Blautia</taxon>
    </lineage>
</organism>
<dbReference type="EMBL" id="CP039126">
    <property type="protein sequence ID" value="QMW77101.1"/>
    <property type="molecule type" value="Genomic_DNA"/>
</dbReference>
<dbReference type="Proteomes" id="UP000515789">
    <property type="component" value="Chromosome"/>
</dbReference>
<dbReference type="AlphaFoldDB" id="A0A7G5MY60"/>
<dbReference type="PROSITE" id="PS00194">
    <property type="entry name" value="THIOREDOXIN_1"/>
    <property type="match status" value="1"/>
</dbReference>
<evidence type="ECO:0000313" key="2">
    <source>
        <dbReference type="EMBL" id="QMW77101.1"/>
    </source>
</evidence>
<evidence type="ECO:0000313" key="3">
    <source>
        <dbReference type="EMBL" id="QMW79553.1"/>
    </source>
</evidence>
<proteinExistence type="predicted"/>
<name>A0A7G5MY60_9FIRM</name>
<dbReference type="Gene3D" id="3.40.30.10">
    <property type="entry name" value="Glutaredoxin"/>
    <property type="match status" value="1"/>
</dbReference>
<dbReference type="RefSeq" id="WP_018597235.1">
    <property type="nucleotide sequence ID" value="NZ_CABLBP010000042.1"/>
</dbReference>
<dbReference type="InterPro" id="IPR017937">
    <property type="entry name" value="Thioredoxin_CS"/>
</dbReference>
<gene>
    <name evidence="2" type="ORF">E5259_05510</name>
    <name evidence="3" type="ORF">E5259_19190</name>
</gene>
<evidence type="ECO:0000313" key="4">
    <source>
        <dbReference type="Proteomes" id="UP000515789"/>
    </source>
</evidence>
<dbReference type="EMBL" id="CP039126">
    <property type="protein sequence ID" value="QMW79553.1"/>
    <property type="molecule type" value="Genomic_DNA"/>
</dbReference>
<evidence type="ECO:0000259" key="1">
    <source>
        <dbReference type="Pfam" id="PF00085"/>
    </source>
</evidence>
<sequence length="85" mass="9783">MKKLLFFHAPWCPPCHFYDDVFIIPLEDEVGAEYICRINAQNDPFTAEKYGIDKLPAVIILDGKQVIMRCTGAIDIDRTAELLRR</sequence>
<feature type="domain" description="Thioredoxin" evidence="1">
    <location>
        <begin position="4"/>
        <end position="79"/>
    </location>
</feature>
<dbReference type="CDD" id="cd02947">
    <property type="entry name" value="TRX_family"/>
    <property type="match status" value="1"/>
</dbReference>
<dbReference type="Pfam" id="PF00085">
    <property type="entry name" value="Thioredoxin"/>
    <property type="match status" value="1"/>
</dbReference>
<dbReference type="SUPFAM" id="SSF52833">
    <property type="entry name" value="Thioredoxin-like"/>
    <property type="match status" value="1"/>
</dbReference>
<protein>
    <submittedName>
        <fullName evidence="3">Thioredoxin</fullName>
    </submittedName>
</protein>
<dbReference type="InterPro" id="IPR013766">
    <property type="entry name" value="Thioredoxin_domain"/>
</dbReference>